<dbReference type="Pfam" id="PF10323">
    <property type="entry name" value="7TM_GPCR_Srv"/>
    <property type="match status" value="1"/>
</dbReference>
<feature type="transmembrane region" description="Helical" evidence="2">
    <location>
        <begin position="29"/>
        <end position="51"/>
    </location>
</feature>
<evidence type="ECO:0000313" key="4">
    <source>
        <dbReference type="Proteomes" id="UP000095284"/>
    </source>
</evidence>
<dbReference type="InterPro" id="IPR019426">
    <property type="entry name" value="7TM_GPCR_serpentine_rcpt_Srv"/>
</dbReference>
<keyword evidence="2" id="KW-1133">Transmembrane helix</keyword>
<dbReference type="OrthoDB" id="5857248at2759"/>
<dbReference type="WBParaSite" id="BXY_0097500.1">
    <property type="protein sequence ID" value="BXY_0097500.1"/>
    <property type="gene ID" value="BXY_0097500"/>
</dbReference>
<feature type="region of interest" description="Disordered" evidence="1">
    <location>
        <begin position="273"/>
        <end position="298"/>
    </location>
</feature>
<dbReference type="Proteomes" id="UP000582659">
    <property type="component" value="Unassembled WGS sequence"/>
</dbReference>
<protein>
    <submittedName>
        <fullName evidence="3">(pine wood nematode) hypothetical protein</fullName>
    </submittedName>
</protein>
<dbReference type="Proteomes" id="UP000659654">
    <property type="component" value="Unassembled WGS sequence"/>
</dbReference>
<evidence type="ECO:0000313" key="5">
    <source>
        <dbReference type="Proteomes" id="UP000659654"/>
    </source>
</evidence>
<dbReference type="EMBL" id="CAJFDI010000006">
    <property type="protein sequence ID" value="CAD5233727.1"/>
    <property type="molecule type" value="Genomic_DNA"/>
</dbReference>
<feature type="transmembrane region" description="Helical" evidence="2">
    <location>
        <begin position="146"/>
        <end position="166"/>
    </location>
</feature>
<evidence type="ECO:0000256" key="1">
    <source>
        <dbReference type="SAM" id="MobiDB-lite"/>
    </source>
</evidence>
<evidence type="ECO:0000313" key="6">
    <source>
        <dbReference type="WBParaSite" id="BXY_0097500.1"/>
    </source>
</evidence>
<dbReference type="EMBL" id="CAJFCV020000006">
    <property type="protein sequence ID" value="CAG9129070.1"/>
    <property type="molecule type" value="Genomic_DNA"/>
</dbReference>
<feature type="transmembrane region" description="Helical" evidence="2">
    <location>
        <begin position="226"/>
        <end position="246"/>
    </location>
</feature>
<feature type="transmembrane region" description="Helical" evidence="2">
    <location>
        <begin position="187"/>
        <end position="206"/>
    </location>
</feature>
<dbReference type="AlphaFoldDB" id="A0A1I7RJU3"/>
<sequence>MATELVASVFTITVSHVNQSEIPYGANVFAIITLVICVPSIFLHGLVGYAIRRSPYYRKHLVLRTNFSLSLAAGLEIPFYIVGAFQQLLGCSMAGRVIDPPIVCSWMGGLLFVLAYHTRTSDSFYYYNLKQVAWVSNAKLGWIEQVLLYVKTGIMVLGMLASAVIIESVLRQKQKSLGSRSFGPQEIRMFIAGAIEFTLLFLREMIRFVLQTTPTNKVLSRYCYAIRNLLGAAVVSLPPYLIVLINSHLRTQIHQRIFGRREVLIVEPKSSANSSSQALTRKPSSLWERLSDRSPFNR</sequence>
<dbReference type="Proteomes" id="UP000095284">
    <property type="component" value="Unplaced"/>
</dbReference>
<feature type="compositionally biased region" description="Polar residues" evidence="1">
    <location>
        <begin position="273"/>
        <end position="283"/>
    </location>
</feature>
<accession>A0A1I7RJU3</accession>
<gene>
    <name evidence="3" type="ORF">BXYJ_LOCUS13818</name>
</gene>
<reference evidence="6" key="1">
    <citation type="submission" date="2016-11" db="UniProtKB">
        <authorList>
            <consortium name="WormBaseParasite"/>
        </authorList>
    </citation>
    <scope>IDENTIFICATION</scope>
</reference>
<evidence type="ECO:0000256" key="2">
    <source>
        <dbReference type="SAM" id="Phobius"/>
    </source>
</evidence>
<keyword evidence="5" id="KW-1185">Reference proteome</keyword>
<evidence type="ECO:0000313" key="3">
    <source>
        <dbReference type="EMBL" id="CAD5233727.1"/>
    </source>
</evidence>
<reference evidence="3" key="2">
    <citation type="submission" date="2020-09" db="EMBL/GenBank/DDBJ databases">
        <authorList>
            <person name="Kikuchi T."/>
        </authorList>
    </citation>
    <scope>NUCLEOTIDE SEQUENCE</scope>
    <source>
        <strain evidence="3">Ka4C1</strain>
    </source>
</reference>
<organism evidence="4 6">
    <name type="scientific">Bursaphelenchus xylophilus</name>
    <name type="common">Pinewood nematode worm</name>
    <name type="synonym">Aphelenchoides xylophilus</name>
    <dbReference type="NCBI Taxonomy" id="6326"/>
    <lineage>
        <taxon>Eukaryota</taxon>
        <taxon>Metazoa</taxon>
        <taxon>Ecdysozoa</taxon>
        <taxon>Nematoda</taxon>
        <taxon>Chromadorea</taxon>
        <taxon>Rhabditida</taxon>
        <taxon>Tylenchina</taxon>
        <taxon>Tylenchomorpha</taxon>
        <taxon>Aphelenchoidea</taxon>
        <taxon>Aphelenchoididae</taxon>
        <taxon>Bursaphelenchus</taxon>
    </lineage>
</organism>
<feature type="transmembrane region" description="Helical" evidence="2">
    <location>
        <begin position="97"/>
        <end position="117"/>
    </location>
</feature>
<keyword evidence="2" id="KW-0812">Transmembrane</keyword>
<keyword evidence="2" id="KW-0472">Membrane</keyword>
<name>A0A1I7RJU3_BURXY</name>
<proteinExistence type="predicted"/>